<dbReference type="GO" id="GO:0022857">
    <property type="term" value="F:transmembrane transporter activity"/>
    <property type="evidence" value="ECO:0007669"/>
    <property type="project" value="InterPro"/>
</dbReference>
<feature type="transmembrane region" description="Helical" evidence="6">
    <location>
        <begin position="41"/>
        <end position="63"/>
    </location>
</feature>
<evidence type="ECO:0000256" key="5">
    <source>
        <dbReference type="ARBA" id="ARBA00023136"/>
    </source>
</evidence>
<dbReference type="AlphaFoldDB" id="A0A4P9YY89"/>
<evidence type="ECO:0000256" key="2">
    <source>
        <dbReference type="ARBA" id="ARBA00022448"/>
    </source>
</evidence>
<comment type="subcellular location">
    <subcellularLocation>
        <location evidence="1">Membrane</location>
        <topology evidence="1">Multi-pass membrane protein</topology>
    </subcellularLocation>
</comment>
<gene>
    <name evidence="8" type="ORF">SYNPS1DRAFT_17849</name>
</gene>
<dbReference type="InterPro" id="IPR001958">
    <property type="entry name" value="Tet-R_TetA/multi-R_MdtG-like"/>
</dbReference>
<name>A0A4P9YY89_9FUNG</name>
<feature type="transmembrane region" description="Helical" evidence="6">
    <location>
        <begin position="118"/>
        <end position="141"/>
    </location>
</feature>
<dbReference type="InterPro" id="IPR011701">
    <property type="entry name" value="MFS"/>
</dbReference>
<dbReference type="Pfam" id="PF07690">
    <property type="entry name" value="MFS_1"/>
    <property type="match status" value="1"/>
</dbReference>
<dbReference type="PANTHER" id="PTHR23504:SF15">
    <property type="entry name" value="MAJOR FACILITATOR SUPERFAMILY (MFS) PROFILE DOMAIN-CONTAINING PROTEIN"/>
    <property type="match status" value="1"/>
</dbReference>
<evidence type="ECO:0000313" key="9">
    <source>
        <dbReference type="Proteomes" id="UP000278143"/>
    </source>
</evidence>
<keyword evidence="4 6" id="KW-1133">Transmembrane helix</keyword>
<feature type="transmembrane region" description="Helical" evidence="6">
    <location>
        <begin position="250"/>
        <end position="268"/>
    </location>
</feature>
<feature type="domain" description="Major facilitator superfamily (MFS) profile" evidence="7">
    <location>
        <begin position="1"/>
        <end position="145"/>
    </location>
</feature>
<feature type="transmembrane region" description="Helical" evidence="6">
    <location>
        <begin position="179"/>
        <end position="199"/>
    </location>
</feature>
<evidence type="ECO:0000256" key="3">
    <source>
        <dbReference type="ARBA" id="ARBA00022692"/>
    </source>
</evidence>
<accession>A0A4P9YY89</accession>
<evidence type="ECO:0000313" key="8">
    <source>
        <dbReference type="EMBL" id="RKP23960.1"/>
    </source>
</evidence>
<feature type="transmembrane region" description="Helical" evidence="6">
    <location>
        <begin position="18"/>
        <end position="35"/>
    </location>
</feature>
<dbReference type="Proteomes" id="UP000278143">
    <property type="component" value="Unassembled WGS sequence"/>
</dbReference>
<dbReference type="GO" id="GO:0016020">
    <property type="term" value="C:membrane"/>
    <property type="evidence" value="ECO:0007669"/>
    <property type="project" value="UniProtKB-SubCell"/>
</dbReference>
<dbReference type="PROSITE" id="PS50850">
    <property type="entry name" value="MFS"/>
    <property type="match status" value="1"/>
</dbReference>
<sequence length="319" mass="34520">LAVVPWGSLSDRLGRRPLLIMGMLSATVSALFLALSRSYEWLFVFVVAKGLCSPSLAAVRSALGDITDSETQGKAFRLLFAMFVAGSTVGPVVAGQLADMRRHMPAGMEQSAWLRDHPYFLPFMFSAAMSFTGFLAVVFCFRETMAPESRPGQHSLTASTKQQSQSGRMQLRDLFRGHTIALASMCAFELVDGMLESLFGLWISTPTNIGGLSMQAGDSGIIAGVAGVAVFITHMTLYPRLERAYGSRRLYSLVLLLLLPLSVLTPRLNALARSGSDGAIAWLWVCLLSSTCCRGVIEITALTSLQLIVSDARLLIRAC</sequence>
<keyword evidence="3 6" id="KW-0812">Transmembrane</keyword>
<evidence type="ECO:0000259" key="7">
    <source>
        <dbReference type="PROSITE" id="PS50850"/>
    </source>
</evidence>
<evidence type="ECO:0000256" key="4">
    <source>
        <dbReference type="ARBA" id="ARBA00022989"/>
    </source>
</evidence>
<dbReference type="PRINTS" id="PR01035">
    <property type="entry name" value="TCRTETA"/>
</dbReference>
<feature type="transmembrane region" description="Helical" evidence="6">
    <location>
        <begin position="280"/>
        <end position="297"/>
    </location>
</feature>
<evidence type="ECO:0000256" key="1">
    <source>
        <dbReference type="ARBA" id="ARBA00004141"/>
    </source>
</evidence>
<feature type="transmembrane region" description="Helical" evidence="6">
    <location>
        <begin position="219"/>
        <end position="238"/>
    </location>
</feature>
<dbReference type="PANTHER" id="PTHR23504">
    <property type="entry name" value="MAJOR FACILITATOR SUPERFAMILY DOMAIN-CONTAINING PROTEIN 10"/>
    <property type="match status" value="1"/>
</dbReference>
<dbReference type="SUPFAM" id="SSF103473">
    <property type="entry name" value="MFS general substrate transporter"/>
    <property type="match status" value="1"/>
</dbReference>
<keyword evidence="9" id="KW-1185">Reference proteome</keyword>
<dbReference type="EMBL" id="KZ990546">
    <property type="protein sequence ID" value="RKP23960.1"/>
    <property type="molecule type" value="Genomic_DNA"/>
</dbReference>
<reference evidence="9" key="1">
    <citation type="journal article" date="2018" name="Nat. Microbiol.">
        <title>Leveraging single-cell genomics to expand the fungal tree of life.</title>
        <authorList>
            <person name="Ahrendt S.R."/>
            <person name="Quandt C.A."/>
            <person name="Ciobanu D."/>
            <person name="Clum A."/>
            <person name="Salamov A."/>
            <person name="Andreopoulos B."/>
            <person name="Cheng J.F."/>
            <person name="Woyke T."/>
            <person name="Pelin A."/>
            <person name="Henrissat B."/>
            <person name="Reynolds N.K."/>
            <person name="Benny G.L."/>
            <person name="Smith M.E."/>
            <person name="James T.Y."/>
            <person name="Grigoriev I.V."/>
        </authorList>
    </citation>
    <scope>NUCLEOTIDE SEQUENCE [LARGE SCALE GENOMIC DNA]</scope>
    <source>
        <strain evidence="9">Benny S71-1</strain>
    </source>
</reference>
<feature type="non-terminal residue" evidence="8">
    <location>
        <position position="1"/>
    </location>
</feature>
<feature type="transmembrane region" description="Helical" evidence="6">
    <location>
        <begin position="75"/>
        <end position="98"/>
    </location>
</feature>
<keyword evidence="5 6" id="KW-0472">Membrane</keyword>
<evidence type="ECO:0000256" key="6">
    <source>
        <dbReference type="SAM" id="Phobius"/>
    </source>
</evidence>
<organism evidence="8 9">
    <name type="scientific">Syncephalis pseudoplumigaleata</name>
    <dbReference type="NCBI Taxonomy" id="1712513"/>
    <lineage>
        <taxon>Eukaryota</taxon>
        <taxon>Fungi</taxon>
        <taxon>Fungi incertae sedis</taxon>
        <taxon>Zoopagomycota</taxon>
        <taxon>Zoopagomycotina</taxon>
        <taxon>Zoopagomycetes</taxon>
        <taxon>Zoopagales</taxon>
        <taxon>Piptocephalidaceae</taxon>
        <taxon>Syncephalis</taxon>
    </lineage>
</organism>
<dbReference type="Gene3D" id="1.20.1250.20">
    <property type="entry name" value="MFS general substrate transporter like domains"/>
    <property type="match status" value="1"/>
</dbReference>
<protein>
    <submittedName>
        <fullName evidence="8">Major facilitator superfamily domain-containing protein</fullName>
    </submittedName>
</protein>
<proteinExistence type="predicted"/>
<keyword evidence="2" id="KW-0813">Transport</keyword>
<dbReference type="InterPro" id="IPR036259">
    <property type="entry name" value="MFS_trans_sf"/>
</dbReference>
<dbReference type="OrthoDB" id="419616at2759"/>
<dbReference type="InterPro" id="IPR020846">
    <property type="entry name" value="MFS_dom"/>
</dbReference>